<proteinExistence type="inferred from homology"/>
<evidence type="ECO:0000256" key="4">
    <source>
        <dbReference type="ARBA" id="ARBA00006679"/>
    </source>
</evidence>
<organism evidence="14 15">
    <name type="scientific">Hermetia illucens</name>
    <name type="common">Black soldier fly</name>
    <dbReference type="NCBI Taxonomy" id="343691"/>
    <lineage>
        <taxon>Eukaryota</taxon>
        <taxon>Metazoa</taxon>
        <taxon>Ecdysozoa</taxon>
        <taxon>Arthropoda</taxon>
        <taxon>Hexapoda</taxon>
        <taxon>Insecta</taxon>
        <taxon>Pterygota</taxon>
        <taxon>Neoptera</taxon>
        <taxon>Endopterygota</taxon>
        <taxon>Diptera</taxon>
        <taxon>Brachycera</taxon>
        <taxon>Stratiomyomorpha</taxon>
        <taxon>Stratiomyidae</taxon>
        <taxon>Hermetiinae</taxon>
        <taxon>Hermetia</taxon>
    </lineage>
</organism>
<keyword evidence="5 13" id="KW-0812">Transmembrane</keyword>
<evidence type="ECO:0000313" key="15">
    <source>
        <dbReference type="Proteomes" id="UP000594454"/>
    </source>
</evidence>
<dbReference type="InterPro" id="IPR032808">
    <property type="entry name" value="DoxX"/>
</dbReference>
<protein>
    <recommendedName>
        <fullName evidence="12">Novel acetylcholine receptor chaperone</fullName>
    </recommendedName>
</protein>
<evidence type="ECO:0000256" key="6">
    <source>
        <dbReference type="ARBA" id="ARBA00022824"/>
    </source>
</evidence>
<evidence type="ECO:0000256" key="3">
    <source>
        <dbReference type="ARBA" id="ARBA00004585"/>
    </source>
</evidence>
<dbReference type="OMA" id="INKEMHR"/>
<dbReference type="GO" id="GO:0005789">
    <property type="term" value="C:endoplasmic reticulum membrane"/>
    <property type="evidence" value="ECO:0007669"/>
    <property type="project" value="UniProtKB-SubCell"/>
</dbReference>
<keyword evidence="6" id="KW-0256">Endoplasmic reticulum</keyword>
<evidence type="ECO:0000256" key="8">
    <source>
        <dbReference type="ARBA" id="ARBA00023136"/>
    </source>
</evidence>
<dbReference type="AlphaFoldDB" id="A0A7R8YS74"/>
<evidence type="ECO:0000256" key="7">
    <source>
        <dbReference type="ARBA" id="ARBA00022989"/>
    </source>
</evidence>
<sequence length="163" mass="18314">MPAMASNTIVLRSLSILLGLFFVFVGLLKLTPSISKDLYKDLRNDYVKYAKVFPFAELFGFKVTSKWYRKCVGVTEVICGLAMAVIPHHKIKNTANVTLLLLMLLAVYSHLMVNDPFERTGPSLVFTFMLSGRLVVWYQTSRKEQEAAAAFTAQTQANGLKQE</sequence>
<dbReference type="GO" id="GO:2000010">
    <property type="term" value="P:positive regulation of protein localization to cell surface"/>
    <property type="evidence" value="ECO:0007669"/>
    <property type="project" value="TreeGrafter"/>
</dbReference>
<dbReference type="OrthoDB" id="432685at2759"/>
<dbReference type="Proteomes" id="UP000594454">
    <property type="component" value="Chromosome 2"/>
</dbReference>
<evidence type="ECO:0000256" key="9">
    <source>
        <dbReference type="ARBA" id="ARBA00023140"/>
    </source>
</evidence>
<feature type="transmembrane region" description="Helical" evidence="13">
    <location>
        <begin position="9"/>
        <end position="28"/>
    </location>
</feature>
<accession>A0A7R8YS74</accession>
<dbReference type="Pfam" id="PF13564">
    <property type="entry name" value="DoxX_2"/>
    <property type="match status" value="1"/>
</dbReference>
<reference evidence="14 15" key="1">
    <citation type="submission" date="2020-11" db="EMBL/GenBank/DDBJ databases">
        <authorList>
            <person name="Wallbank WR R."/>
            <person name="Pardo Diaz C."/>
            <person name="Kozak K."/>
            <person name="Martin S."/>
            <person name="Jiggins C."/>
            <person name="Moest M."/>
            <person name="Warren A I."/>
            <person name="Generalovic N T."/>
            <person name="Byers J.R.P. K."/>
            <person name="Montejo-Kovacevich G."/>
            <person name="Yen C E."/>
        </authorList>
    </citation>
    <scope>NUCLEOTIDE SEQUENCE [LARGE SCALE GENOMIC DNA]</scope>
</reference>
<dbReference type="EMBL" id="LR899010">
    <property type="protein sequence ID" value="CAD7083478.1"/>
    <property type="molecule type" value="Genomic_DNA"/>
</dbReference>
<keyword evidence="11" id="KW-0968">Cytoplasmic vesicle</keyword>
<dbReference type="PANTHER" id="PTHR13163">
    <property type="entry name" value="SPINAL CORD EXPRESSION PROTEIN 4"/>
    <property type="match status" value="1"/>
</dbReference>
<evidence type="ECO:0000256" key="5">
    <source>
        <dbReference type="ARBA" id="ARBA00022692"/>
    </source>
</evidence>
<evidence type="ECO:0000256" key="1">
    <source>
        <dbReference type="ARBA" id="ARBA00004477"/>
    </source>
</evidence>
<evidence type="ECO:0000256" key="12">
    <source>
        <dbReference type="ARBA" id="ARBA00024424"/>
    </source>
</evidence>
<evidence type="ECO:0000256" key="13">
    <source>
        <dbReference type="SAM" id="Phobius"/>
    </source>
</evidence>
<dbReference type="InParanoid" id="A0A7R8YS74"/>
<evidence type="ECO:0000256" key="11">
    <source>
        <dbReference type="ARBA" id="ARBA00023329"/>
    </source>
</evidence>
<evidence type="ECO:0000256" key="10">
    <source>
        <dbReference type="ARBA" id="ARBA00023186"/>
    </source>
</evidence>
<dbReference type="GO" id="GO:0031410">
    <property type="term" value="C:cytoplasmic vesicle"/>
    <property type="evidence" value="ECO:0007669"/>
    <property type="project" value="UniProtKB-SubCell"/>
</dbReference>
<dbReference type="PANTHER" id="PTHR13163:SF0">
    <property type="entry name" value="NOVEL ACETYLCHOLINE RECEPTOR CHAPERONE"/>
    <property type="match status" value="1"/>
</dbReference>
<evidence type="ECO:0000313" key="14">
    <source>
        <dbReference type="EMBL" id="CAD7083478.1"/>
    </source>
</evidence>
<dbReference type="InterPro" id="IPR040399">
    <property type="entry name" value="TMEM35A/B"/>
</dbReference>
<evidence type="ECO:0000256" key="2">
    <source>
        <dbReference type="ARBA" id="ARBA00004541"/>
    </source>
</evidence>
<comment type="subcellular location">
    <subcellularLocation>
        <location evidence="2">Cytoplasmic vesicle</location>
    </subcellularLocation>
    <subcellularLocation>
        <location evidence="1">Endoplasmic reticulum membrane</location>
        <topology evidence="1">Multi-pass membrane protein</topology>
    </subcellularLocation>
    <subcellularLocation>
        <location evidence="3">Peroxisome membrane</location>
        <topology evidence="3">Multi-pass membrane protein</topology>
    </subcellularLocation>
</comment>
<dbReference type="GO" id="GO:0051131">
    <property type="term" value="P:chaperone-mediated protein complex assembly"/>
    <property type="evidence" value="ECO:0007669"/>
    <property type="project" value="TreeGrafter"/>
</dbReference>
<gene>
    <name evidence="14" type="ORF">HERILL_LOCUS6435</name>
</gene>
<keyword evidence="9" id="KW-0576">Peroxisome</keyword>
<name>A0A7R8YS74_HERIL</name>
<keyword evidence="15" id="KW-1185">Reference proteome</keyword>
<comment type="similarity">
    <text evidence="4">Belongs to the DoxX family.</text>
</comment>
<keyword evidence="8 13" id="KW-0472">Membrane</keyword>
<dbReference type="FunCoup" id="A0A7R8YS74">
    <property type="interactions" value="234"/>
</dbReference>
<dbReference type="GO" id="GO:0005778">
    <property type="term" value="C:peroxisomal membrane"/>
    <property type="evidence" value="ECO:0007669"/>
    <property type="project" value="UniProtKB-SubCell"/>
</dbReference>
<keyword evidence="7 13" id="KW-1133">Transmembrane helix</keyword>
<keyword evidence="10" id="KW-0143">Chaperone</keyword>